<proteinExistence type="predicted"/>
<feature type="compositionally biased region" description="Basic and acidic residues" evidence="1">
    <location>
        <begin position="1"/>
        <end position="31"/>
    </location>
</feature>
<dbReference type="Proteomes" id="UP000182126">
    <property type="component" value="Chromosome I"/>
</dbReference>
<feature type="compositionally biased region" description="Basic and acidic residues" evidence="1">
    <location>
        <begin position="51"/>
        <end position="61"/>
    </location>
</feature>
<feature type="region of interest" description="Disordered" evidence="1">
    <location>
        <begin position="1"/>
        <end position="68"/>
    </location>
</feature>
<dbReference type="EMBL" id="LT629770">
    <property type="protein sequence ID" value="SDS28038.1"/>
    <property type="molecule type" value="Genomic_DNA"/>
</dbReference>
<dbReference type="RefSeq" id="WP_060922708.1">
    <property type="nucleotide sequence ID" value="NZ_LT629770.1"/>
</dbReference>
<dbReference type="GeneID" id="36298452"/>
<reference evidence="2 3" key="1">
    <citation type="submission" date="2016-10" db="EMBL/GenBank/DDBJ databases">
        <authorList>
            <person name="de Groot N.N."/>
        </authorList>
    </citation>
    <scope>NUCLEOTIDE SEQUENCE [LARGE SCALE GENOMIC DNA]</scope>
    <source>
        <strain evidence="2 3">DSM 15019</strain>
    </source>
</reference>
<evidence type="ECO:0000313" key="2">
    <source>
        <dbReference type="EMBL" id="SDS28038.1"/>
    </source>
</evidence>
<organism evidence="2 3">
    <name type="scientific">Microbacterium paraoxydans</name>
    <dbReference type="NCBI Taxonomy" id="199592"/>
    <lineage>
        <taxon>Bacteria</taxon>
        <taxon>Bacillati</taxon>
        <taxon>Actinomycetota</taxon>
        <taxon>Actinomycetes</taxon>
        <taxon>Micrococcales</taxon>
        <taxon>Microbacteriaceae</taxon>
        <taxon>Microbacterium</taxon>
    </lineage>
</organism>
<sequence length="68" mass="7477">MSHHPDDIKHPLDHLPPADERDKAVEIDEPHYPTSGAPADSQDVTPETAAEPDKPNRHGVDKLPPTSR</sequence>
<name>A0A1H1QWZ8_9MICO</name>
<evidence type="ECO:0000313" key="3">
    <source>
        <dbReference type="Proteomes" id="UP000182126"/>
    </source>
</evidence>
<accession>A0A1H1QWZ8</accession>
<evidence type="ECO:0000256" key="1">
    <source>
        <dbReference type="SAM" id="MobiDB-lite"/>
    </source>
</evidence>
<protein>
    <submittedName>
        <fullName evidence="2">Uncharacterized protein</fullName>
    </submittedName>
</protein>
<gene>
    <name evidence="2" type="ORF">SAMN04489809_1501</name>
</gene>
<dbReference type="AlphaFoldDB" id="A0A1H1QWZ8"/>